<comment type="function">
    <text evidence="7">Catalyzes the initial step of the lipid cycle reactions in the biosynthesis of the cell wall peptidoglycan: transfers peptidoglycan precursor phospho-MurNAc-pentapeptide from UDP-MurNAc-pentapeptide onto the lipid carrier undecaprenyl phosphate, yielding undecaprenyl-pyrophosphoryl-MurNAc-pentapeptide, known as lipid I.</text>
</comment>
<evidence type="ECO:0000256" key="3">
    <source>
        <dbReference type="ARBA" id="ARBA00022679"/>
    </source>
</evidence>
<dbReference type="AlphaFoldDB" id="A0A1F7RUV2"/>
<comment type="subcellular location">
    <subcellularLocation>
        <location evidence="7">Cell membrane</location>
        <topology evidence="7">Multi-pass membrane protein</topology>
    </subcellularLocation>
    <subcellularLocation>
        <location evidence="1">Membrane</location>
        <topology evidence="1">Multi-pass membrane protein</topology>
    </subcellularLocation>
</comment>
<keyword evidence="7" id="KW-0131">Cell cycle</keyword>
<keyword evidence="7" id="KW-0133">Cell shape</keyword>
<feature type="transmembrane region" description="Helical" evidence="7">
    <location>
        <begin position="341"/>
        <end position="360"/>
    </location>
</feature>
<feature type="binding site" evidence="9">
    <location>
        <position position="195"/>
    </location>
    <ligand>
        <name>Mg(2+)</name>
        <dbReference type="ChEBI" id="CHEBI:18420"/>
    </ligand>
</feature>
<dbReference type="GO" id="GO:0071555">
    <property type="term" value="P:cell wall organization"/>
    <property type="evidence" value="ECO:0007669"/>
    <property type="project" value="UniProtKB-KW"/>
</dbReference>
<keyword evidence="7 9" id="KW-0479">Metal-binding</keyword>
<feature type="transmembrane region" description="Helical" evidence="7">
    <location>
        <begin position="73"/>
        <end position="90"/>
    </location>
</feature>
<comment type="cofactor">
    <cofactor evidence="7 9">
        <name>Mg(2+)</name>
        <dbReference type="ChEBI" id="CHEBI:18420"/>
    </cofactor>
</comment>
<dbReference type="PROSITE" id="PS01348">
    <property type="entry name" value="MRAY_2"/>
    <property type="match status" value="1"/>
</dbReference>
<dbReference type="InterPro" id="IPR000715">
    <property type="entry name" value="Glycosyl_transferase_4"/>
</dbReference>
<evidence type="ECO:0000313" key="10">
    <source>
        <dbReference type="EMBL" id="OGL45346.1"/>
    </source>
</evidence>
<sequence>MLCKICQLITDLCGSFRIFKYITFRAACASLTALMISFVFGPRLIKYFKSMQFGQMVRDDGPQTHLKKEGTPTMGGILIIIAILVPSLLWCSLDSVSVWLVIIILIGYGALGFADDYTKIRRKRSLGVKGKYKLFFEIMLGFIIGSIIFYLSGIKKEEFSTVVQIPFFKEIIPDLGLLYIPFVILVLTGSSNSFNLSDGLDGLAIGLFTITIGTLSVFAYCAGHSVIADYLGIIKISGAGELAVICAAMVGAGLGFLWFNGYPAQIFMGDTGSLSLGGAMGMIAILVKQEILLVILGGLFVAEALSVIIQVLVFKRTGKRVFLMAPLHHHFEQRGWPESKVIIRFWIIALILAVISLSTLKMR</sequence>
<dbReference type="GO" id="GO:0051992">
    <property type="term" value="F:UDP-N-acetylmuramoyl-L-alanyl-D-glutamyl-meso-2,6-diaminopimelyl-D-alanyl-D-alanine:undecaprenyl-phosphate transferase activity"/>
    <property type="evidence" value="ECO:0007669"/>
    <property type="project" value="RHEA"/>
</dbReference>
<dbReference type="NCBIfam" id="TIGR00445">
    <property type="entry name" value="mraY"/>
    <property type="match status" value="1"/>
</dbReference>
<keyword evidence="7 9" id="KW-0460">Magnesium</keyword>
<keyword evidence="6 7" id="KW-0472">Membrane</keyword>
<feature type="transmembrane region" description="Helical" evidence="7">
    <location>
        <begin position="266"/>
        <end position="285"/>
    </location>
</feature>
<keyword evidence="5 7" id="KW-1133">Transmembrane helix</keyword>
<evidence type="ECO:0000313" key="11">
    <source>
        <dbReference type="Proteomes" id="UP000179266"/>
    </source>
</evidence>
<evidence type="ECO:0000256" key="6">
    <source>
        <dbReference type="ARBA" id="ARBA00023136"/>
    </source>
</evidence>
<protein>
    <recommendedName>
        <fullName evidence="7 8">Phospho-N-acetylmuramoyl-pentapeptide-transferase</fullName>
        <ecNumber evidence="7 8">2.7.8.13</ecNumber>
    </recommendedName>
    <alternativeName>
        <fullName evidence="7">UDP-MurNAc-pentapeptide phosphotransferase</fullName>
    </alternativeName>
</protein>
<feature type="transmembrane region" description="Helical" evidence="7">
    <location>
        <begin position="96"/>
        <end position="114"/>
    </location>
</feature>
<evidence type="ECO:0000256" key="5">
    <source>
        <dbReference type="ARBA" id="ARBA00022989"/>
    </source>
</evidence>
<feature type="transmembrane region" description="Helical" evidence="7">
    <location>
        <begin position="134"/>
        <end position="151"/>
    </location>
</feature>
<keyword evidence="7" id="KW-0961">Cell wall biogenesis/degradation</keyword>
<name>A0A1F7RUV2_9BACT</name>
<dbReference type="GO" id="GO:0008360">
    <property type="term" value="P:regulation of cell shape"/>
    <property type="evidence" value="ECO:0007669"/>
    <property type="project" value="UniProtKB-KW"/>
</dbReference>
<dbReference type="EC" id="2.7.8.13" evidence="7 8"/>
<dbReference type="Pfam" id="PF00953">
    <property type="entry name" value="Glycos_transf_4"/>
    <property type="match status" value="1"/>
</dbReference>
<dbReference type="PROSITE" id="PS01347">
    <property type="entry name" value="MRAY_1"/>
    <property type="match status" value="1"/>
</dbReference>
<organism evidence="10 11">
    <name type="scientific">Candidatus Schekmanbacteria bacterium RBG_13_48_7</name>
    <dbReference type="NCBI Taxonomy" id="1817878"/>
    <lineage>
        <taxon>Bacteria</taxon>
        <taxon>Candidatus Schekmaniibacteriota</taxon>
    </lineage>
</organism>
<gene>
    <name evidence="7" type="primary">mraY</name>
    <name evidence="10" type="ORF">A2161_12895</name>
</gene>
<evidence type="ECO:0000256" key="1">
    <source>
        <dbReference type="ARBA" id="ARBA00004141"/>
    </source>
</evidence>
<comment type="similarity">
    <text evidence="2 7">Belongs to the glycosyltransferase 4 family. MraY subfamily.</text>
</comment>
<dbReference type="GO" id="GO:0046872">
    <property type="term" value="F:metal ion binding"/>
    <property type="evidence" value="ECO:0007669"/>
    <property type="project" value="UniProtKB-KW"/>
</dbReference>
<keyword evidence="7" id="KW-1003">Cell membrane</keyword>
<dbReference type="PANTHER" id="PTHR22926">
    <property type="entry name" value="PHOSPHO-N-ACETYLMURAMOYL-PENTAPEPTIDE-TRANSFERASE"/>
    <property type="match status" value="1"/>
</dbReference>
<feature type="transmembrane region" description="Helical" evidence="7">
    <location>
        <begin position="22"/>
        <end position="41"/>
    </location>
</feature>
<reference evidence="10 11" key="1">
    <citation type="journal article" date="2016" name="Nat. Commun.">
        <title>Thousands of microbial genomes shed light on interconnected biogeochemical processes in an aquifer system.</title>
        <authorList>
            <person name="Anantharaman K."/>
            <person name="Brown C.T."/>
            <person name="Hug L.A."/>
            <person name="Sharon I."/>
            <person name="Castelle C.J."/>
            <person name="Probst A.J."/>
            <person name="Thomas B.C."/>
            <person name="Singh A."/>
            <person name="Wilkins M.J."/>
            <person name="Karaoz U."/>
            <person name="Brodie E.L."/>
            <person name="Williams K.H."/>
            <person name="Hubbard S.S."/>
            <person name="Banfield J.F."/>
        </authorList>
    </citation>
    <scope>NUCLEOTIDE SEQUENCE [LARGE SCALE GENOMIC DNA]</scope>
</reference>
<comment type="pathway">
    <text evidence="7">Cell wall biogenesis; peptidoglycan biosynthesis.</text>
</comment>
<dbReference type="EMBL" id="MGDD01000181">
    <property type="protein sequence ID" value="OGL45346.1"/>
    <property type="molecule type" value="Genomic_DNA"/>
</dbReference>
<keyword evidence="7" id="KW-0132">Cell division</keyword>
<dbReference type="CDD" id="cd06852">
    <property type="entry name" value="GT_MraY"/>
    <property type="match status" value="1"/>
</dbReference>
<dbReference type="GO" id="GO:0008963">
    <property type="term" value="F:phospho-N-acetylmuramoyl-pentapeptide-transferase activity"/>
    <property type="evidence" value="ECO:0007669"/>
    <property type="project" value="UniProtKB-UniRule"/>
</dbReference>
<feature type="transmembrane region" description="Helical" evidence="7">
    <location>
        <begin position="202"/>
        <end position="227"/>
    </location>
</feature>
<evidence type="ECO:0000256" key="4">
    <source>
        <dbReference type="ARBA" id="ARBA00022692"/>
    </source>
</evidence>
<accession>A0A1F7RUV2</accession>
<evidence type="ECO:0000256" key="8">
    <source>
        <dbReference type="NCBIfam" id="TIGR00445"/>
    </source>
</evidence>
<comment type="caution">
    <text evidence="10">The sequence shown here is derived from an EMBL/GenBank/DDBJ whole genome shotgun (WGS) entry which is preliminary data.</text>
</comment>
<comment type="catalytic activity">
    <reaction evidence="7">
        <text>UDP-N-acetyl-alpha-D-muramoyl-L-alanyl-gamma-D-glutamyl-meso-2,6-diaminopimeloyl-D-alanyl-D-alanine + di-trans,octa-cis-undecaprenyl phosphate = di-trans,octa-cis-undecaprenyl diphospho-N-acetyl-alpha-D-muramoyl-L-alanyl-D-glutamyl-meso-2,6-diaminopimeloyl-D-alanyl-D-alanine + UMP</text>
        <dbReference type="Rhea" id="RHEA:28386"/>
        <dbReference type="ChEBI" id="CHEBI:57865"/>
        <dbReference type="ChEBI" id="CHEBI:60392"/>
        <dbReference type="ChEBI" id="CHEBI:61386"/>
        <dbReference type="ChEBI" id="CHEBI:61387"/>
        <dbReference type="EC" id="2.7.8.13"/>
    </reaction>
</comment>
<dbReference type="UniPathway" id="UPA00219"/>
<proteinExistence type="inferred from homology"/>
<feature type="transmembrane region" description="Helical" evidence="7">
    <location>
        <begin position="239"/>
        <end position="259"/>
    </location>
</feature>
<feature type="binding site" evidence="9">
    <location>
        <position position="270"/>
    </location>
    <ligand>
        <name>Mg(2+)</name>
        <dbReference type="ChEBI" id="CHEBI:18420"/>
    </ligand>
</feature>
<dbReference type="GO" id="GO:0009252">
    <property type="term" value="P:peptidoglycan biosynthetic process"/>
    <property type="evidence" value="ECO:0007669"/>
    <property type="project" value="UniProtKB-UniRule"/>
</dbReference>
<dbReference type="Proteomes" id="UP000179266">
    <property type="component" value="Unassembled WGS sequence"/>
</dbReference>
<keyword evidence="3 7" id="KW-0808">Transferase</keyword>
<dbReference type="PANTHER" id="PTHR22926:SF5">
    <property type="entry name" value="PHOSPHO-N-ACETYLMURAMOYL-PENTAPEPTIDE-TRANSFERASE HOMOLOG"/>
    <property type="match status" value="1"/>
</dbReference>
<evidence type="ECO:0000256" key="7">
    <source>
        <dbReference type="HAMAP-Rule" id="MF_00038"/>
    </source>
</evidence>
<evidence type="ECO:0000256" key="9">
    <source>
        <dbReference type="PIRSR" id="PIRSR600715-1"/>
    </source>
</evidence>
<keyword evidence="4 7" id="KW-0812">Transmembrane</keyword>
<dbReference type="InterPro" id="IPR018480">
    <property type="entry name" value="PNAcMuramoyl-5peptid_Trfase_CS"/>
</dbReference>
<dbReference type="Pfam" id="PF10555">
    <property type="entry name" value="MraY_sig1"/>
    <property type="match status" value="1"/>
</dbReference>
<feature type="transmembrane region" description="Helical" evidence="7">
    <location>
        <begin position="291"/>
        <end position="314"/>
    </location>
</feature>
<dbReference type="InterPro" id="IPR003524">
    <property type="entry name" value="PNAcMuramoyl-5peptid_Trfase"/>
</dbReference>
<keyword evidence="7" id="KW-0573">Peptidoglycan synthesis</keyword>
<evidence type="ECO:0000256" key="2">
    <source>
        <dbReference type="ARBA" id="ARBA00005583"/>
    </source>
</evidence>
<dbReference type="HAMAP" id="MF_00038">
    <property type="entry name" value="MraY"/>
    <property type="match status" value="1"/>
</dbReference>
<dbReference type="GO" id="GO:0051301">
    <property type="term" value="P:cell division"/>
    <property type="evidence" value="ECO:0007669"/>
    <property type="project" value="UniProtKB-KW"/>
</dbReference>
<dbReference type="GO" id="GO:0005886">
    <property type="term" value="C:plasma membrane"/>
    <property type="evidence" value="ECO:0007669"/>
    <property type="project" value="UniProtKB-SubCell"/>
</dbReference>
<feature type="transmembrane region" description="Helical" evidence="7">
    <location>
        <begin position="171"/>
        <end position="190"/>
    </location>
</feature>